<dbReference type="InterPro" id="IPR024932">
    <property type="entry name" value="ApbE"/>
</dbReference>
<evidence type="ECO:0000313" key="12">
    <source>
        <dbReference type="Proteomes" id="UP000002745"/>
    </source>
</evidence>
<dbReference type="OrthoDB" id="195316at2"/>
<dbReference type="HOGENOM" id="CLU_038822_0_0_5"/>
<keyword evidence="8" id="KW-0460">Magnesium</keyword>
<evidence type="ECO:0000256" key="6">
    <source>
        <dbReference type="ARBA" id="ARBA00022723"/>
    </source>
</evidence>
<dbReference type="KEGG" id="hba:Hbal_1472"/>
<dbReference type="RefSeq" id="WP_015827311.1">
    <property type="nucleotide sequence ID" value="NC_012982.1"/>
</dbReference>
<keyword evidence="11" id="KW-0449">Lipoprotein</keyword>
<name>C6XJ66_HIRBI</name>
<protein>
    <recommendedName>
        <fullName evidence="3">FAD:protein FMN transferase</fullName>
        <ecNumber evidence="2">2.7.1.180</ecNumber>
    </recommendedName>
    <alternativeName>
        <fullName evidence="9">Flavin transferase</fullName>
    </alternativeName>
</protein>
<keyword evidence="12" id="KW-1185">Reference proteome</keyword>
<evidence type="ECO:0000256" key="2">
    <source>
        <dbReference type="ARBA" id="ARBA00011955"/>
    </source>
</evidence>
<dbReference type="InterPro" id="IPR014469">
    <property type="entry name" value="DUF2271"/>
</dbReference>
<reference evidence="12" key="1">
    <citation type="journal article" date="2011" name="J. Bacteriol.">
        <title>Genome sequences of eight morphologically diverse alphaproteobacteria.</title>
        <authorList>
            <consortium name="US DOE Joint Genome Institute"/>
            <person name="Brown P.J."/>
            <person name="Kysela D.T."/>
            <person name="Buechlein A."/>
            <person name="Hemmerich C."/>
            <person name="Brun Y.V."/>
        </authorList>
    </citation>
    <scope>NUCLEOTIDE SEQUENCE [LARGE SCALE GENOMIC DNA]</scope>
    <source>
        <strain evidence="12">ATCC 49814 / DSM 5838 / IFAM 1418</strain>
    </source>
</reference>
<dbReference type="eggNOG" id="COG1477">
    <property type="taxonomic scope" value="Bacteria"/>
</dbReference>
<dbReference type="SUPFAM" id="SSF143631">
    <property type="entry name" value="ApbE-like"/>
    <property type="match status" value="1"/>
</dbReference>
<keyword evidence="6" id="KW-0479">Metal-binding</keyword>
<dbReference type="Pfam" id="PF02424">
    <property type="entry name" value="ApbE"/>
    <property type="match status" value="1"/>
</dbReference>
<sequence length="514" mass="56085">MNIAKSNVSSSKEEKMAFRYFPNYSRVIAAAMVASIVQPALANEYSFQADHVLGTEVKMTVEASSQEVAQFAWEQARSEISRLEKIFSSRDSHAELAVLNDRKSLEVSSELSELLTACKAWHEKTNGALHCGMGKLVKVWKNSEKSGVLPSDSEIKPLLDAVALNNFIDIKSNSFVQLSEGVELNVDAVAKGKIIDKASQAALAIDGVQGVVLNIGGDIRTLGKLSESAVKVGVSSGNSADNSTPDDLVRVANAAIATSGAGQRDFNISGQTYSHIVSPFNGRPQEIVDYVSVIAPSAEEADALATAFSVMGISQSLLYANTHEGIETFIFSKGGTLFKSKGWEGLRVPVEVITAAEAGVENPWAPDWKMRVKYSVPEIDISDYEYPYIVAWVTDAENKPVKHLLMLGDSPRWIEENYVHWRRVGRKQPAVIDHVARPTKPPGVYDIEWDGVDDHGRPVEQGEYILHIEASREHGGHQYVKLPVNLSNTADVWTVDPGSELGKISIDFSKTKSS</sequence>
<dbReference type="STRING" id="582402.Hbal_1472"/>
<comment type="cofactor">
    <cofactor evidence="1">
        <name>Mg(2+)</name>
        <dbReference type="ChEBI" id="CHEBI:18420"/>
    </cofactor>
</comment>
<evidence type="ECO:0000256" key="1">
    <source>
        <dbReference type="ARBA" id="ARBA00001946"/>
    </source>
</evidence>
<evidence type="ECO:0000256" key="4">
    <source>
        <dbReference type="ARBA" id="ARBA00022630"/>
    </source>
</evidence>
<dbReference type="PANTHER" id="PTHR30040">
    <property type="entry name" value="THIAMINE BIOSYNTHESIS LIPOPROTEIN APBE"/>
    <property type="match status" value="1"/>
</dbReference>
<gene>
    <name evidence="11" type="ordered locus">Hbal_1472</name>
</gene>
<evidence type="ECO:0000256" key="9">
    <source>
        <dbReference type="ARBA" id="ARBA00031306"/>
    </source>
</evidence>
<accession>C6XJ66</accession>
<evidence type="ECO:0000256" key="8">
    <source>
        <dbReference type="ARBA" id="ARBA00022842"/>
    </source>
</evidence>
<dbReference type="Gene3D" id="3.10.520.10">
    <property type="entry name" value="ApbE-like domains"/>
    <property type="match status" value="1"/>
</dbReference>
<dbReference type="EMBL" id="CP001678">
    <property type="protein sequence ID" value="ACT59161.1"/>
    <property type="molecule type" value="Genomic_DNA"/>
</dbReference>
<evidence type="ECO:0000313" key="11">
    <source>
        <dbReference type="EMBL" id="ACT59161.1"/>
    </source>
</evidence>
<dbReference type="Pfam" id="PF10029">
    <property type="entry name" value="DUF2271"/>
    <property type="match status" value="1"/>
</dbReference>
<proteinExistence type="predicted"/>
<dbReference type="Gene3D" id="2.60.40.4070">
    <property type="match status" value="1"/>
</dbReference>
<keyword evidence="7" id="KW-0274">FAD</keyword>
<dbReference type="EC" id="2.7.1.180" evidence="2"/>
<keyword evidence="5" id="KW-0808">Transferase</keyword>
<organism evidence="11 12">
    <name type="scientific">Hirschia baltica (strain ATCC 49814 / DSM 5838 / IFAM 1418)</name>
    <dbReference type="NCBI Taxonomy" id="582402"/>
    <lineage>
        <taxon>Bacteria</taxon>
        <taxon>Pseudomonadati</taxon>
        <taxon>Pseudomonadota</taxon>
        <taxon>Alphaproteobacteria</taxon>
        <taxon>Hyphomonadales</taxon>
        <taxon>Hyphomonadaceae</taxon>
        <taxon>Hirschia</taxon>
    </lineage>
</organism>
<dbReference type="AlphaFoldDB" id="C6XJ66"/>
<dbReference type="Proteomes" id="UP000002745">
    <property type="component" value="Chromosome"/>
</dbReference>
<evidence type="ECO:0000256" key="7">
    <source>
        <dbReference type="ARBA" id="ARBA00022827"/>
    </source>
</evidence>
<dbReference type="PANTHER" id="PTHR30040:SF2">
    <property type="entry name" value="FAD:PROTEIN FMN TRANSFERASE"/>
    <property type="match status" value="1"/>
</dbReference>
<dbReference type="GO" id="GO:0016740">
    <property type="term" value="F:transferase activity"/>
    <property type="evidence" value="ECO:0007669"/>
    <property type="project" value="UniProtKB-KW"/>
</dbReference>
<evidence type="ECO:0000256" key="5">
    <source>
        <dbReference type="ARBA" id="ARBA00022679"/>
    </source>
</evidence>
<dbReference type="InterPro" id="IPR003374">
    <property type="entry name" value="ApbE-like_sf"/>
</dbReference>
<comment type="catalytic activity">
    <reaction evidence="10">
        <text>L-threonyl-[protein] + FAD = FMN-L-threonyl-[protein] + AMP + H(+)</text>
        <dbReference type="Rhea" id="RHEA:36847"/>
        <dbReference type="Rhea" id="RHEA-COMP:11060"/>
        <dbReference type="Rhea" id="RHEA-COMP:11061"/>
        <dbReference type="ChEBI" id="CHEBI:15378"/>
        <dbReference type="ChEBI" id="CHEBI:30013"/>
        <dbReference type="ChEBI" id="CHEBI:57692"/>
        <dbReference type="ChEBI" id="CHEBI:74257"/>
        <dbReference type="ChEBI" id="CHEBI:456215"/>
        <dbReference type="EC" id="2.7.1.180"/>
    </reaction>
</comment>
<evidence type="ECO:0000256" key="3">
    <source>
        <dbReference type="ARBA" id="ARBA00016337"/>
    </source>
</evidence>
<dbReference type="GO" id="GO:0046872">
    <property type="term" value="F:metal ion binding"/>
    <property type="evidence" value="ECO:0007669"/>
    <property type="project" value="UniProtKB-KW"/>
</dbReference>
<evidence type="ECO:0000256" key="10">
    <source>
        <dbReference type="ARBA" id="ARBA00048540"/>
    </source>
</evidence>
<dbReference type="eggNOG" id="COG3656">
    <property type="taxonomic scope" value="Bacteria"/>
</dbReference>
<keyword evidence="4" id="KW-0285">Flavoprotein</keyword>